<dbReference type="PANTHER" id="PTHR43289:SF6">
    <property type="entry name" value="SERINE_THREONINE-PROTEIN KINASE NEKL-3"/>
    <property type="match status" value="1"/>
</dbReference>
<name>A0AA92H8F2_RHIRH</name>
<dbReference type="Proteomes" id="UP000244335">
    <property type="component" value="Unassembled WGS sequence"/>
</dbReference>
<evidence type="ECO:0000256" key="1">
    <source>
        <dbReference type="ARBA" id="ARBA00022679"/>
    </source>
</evidence>
<dbReference type="GO" id="GO:0004674">
    <property type="term" value="F:protein serine/threonine kinase activity"/>
    <property type="evidence" value="ECO:0007669"/>
    <property type="project" value="UniProtKB-KW"/>
</dbReference>
<evidence type="ECO:0000313" key="6">
    <source>
        <dbReference type="EMBL" id="PVE52386.1"/>
    </source>
</evidence>
<protein>
    <submittedName>
        <fullName evidence="6">Serine/threonine protein kinase</fullName>
    </submittedName>
</protein>
<evidence type="ECO:0000256" key="4">
    <source>
        <dbReference type="ARBA" id="ARBA00022840"/>
    </source>
</evidence>
<evidence type="ECO:0000259" key="5">
    <source>
        <dbReference type="PROSITE" id="PS50011"/>
    </source>
</evidence>
<keyword evidence="6" id="KW-0723">Serine/threonine-protein kinase</keyword>
<proteinExistence type="predicted"/>
<evidence type="ECO:0000256" key="3">
    <source>
        <dbReference type="ARBA" id="ARBA00022777"/>
    </source>
</evidence>
<evidence type="ECO:0000256" key="2">
    <source>
        <dbReference type="ARBA" id="ARBA00022741"/>
    </source>
</evidence>
<dbReference type="SUPFAM" id="SSF56112">
    <property type="entry name" value="Protein kinase-like (PK-like)"/>
    <property type="match status" value="1"/>
</dbReference>
<keyword evidence="2" id="KW-0547">Nucleotide-binding</keyword>
<dbReference type="PANTHER" id="PTHR43289">
    <property type="entry name" value="MITOGEN-ACTIVATED PROTEIN KINASE KINASE KINASE 20-RELATED"/>
    <property type="match status" value="1"/>
</dbReference>
<dbReference type="InterPro" id="IPR000719">
    <property type="entry name" value="Prot_kinase_dom"/>
</dbReference>
<keyword evidence="3 6" id="KW-0418">Kinase</keyword>
<feature type="domain" description="Protein kinase" evidence="5">
    <location>
        <begin position="52"/>
        <end position="302"/>
    </location>
</feature>
<sequence length="302" mass="33717">MGTTVCRDSSNDQGLVAQRYADLWRAIQQGNEGMRPPQDALELLDQIRNALDRNASTIYAQNFGRIANTFLIETVTFTSERTEVVHLRHIDLGTSHALKTLRPTCRDDIVTAQSLRREAETGLRFRHPNILETSALLRLEDGRPGLVMPWRPLTLASLSQEQLLDEREASTIVRSVLLALDTIHREGLVHCDVAPNNIFLHGDDFEQSLLGDFGIAIPIGSRHRDIGIKRAGSPEFAAPEQLQGEEAHPSHDIYAIGKLAEKLASKINAPRSIWSELIKQCCQLRPEDRPQSAREILDTISG</sequence>
<dbReference type="GO" id="GO:0005524">
    <property type="term" value="F:ATP binding"/>
    <property type="evidence" value="ECO:0007669"/>
    <property type="project" value="UniProtKB-KW"/>
</dbReference>
<dbReference type="AlphaFoldDB" id="A0AA92H8F2"/>
<evidence type="ECO:0000313" key="7">
    <source>
        <dbReference type="Proteomes" id="UP000244335"/>
    </source>
</evidence>
<dbReference type="PROSITE" id="PS50011">
    <property type="entry name" value="PROTEIN_KINASE_DOM"/>
    <property type="match status" value="1"/>
</dbReference>
<dbReference type="InterPro" id="IPR011009">
    <property type="entry name" value="Kinase-like_dom_sf"/>
</dbReference>
<reference evidence="6 7" key="1">
    <citation type="submission" date="2018-04" db="EMBL/GenBank/DDBJ databases">
        <authorList>
            <person name="Hagen T."/>
        </authorList>
    </citation>
    <scope>NUCLEOTIDE SEQUENCE [LARGE SCALE GENOMIC DNA]</scope>
    <source>
        <strain evidence="6 7">TPD7009</strain>
    </source>
</reference>
<dbReference type="Gene3D" id="1.10.510.10">
    <property type="entry name" value="Transferase(Phosphotransferase) domain 1"/>
    <property type="match status" value="1"/>
</dbReference>
<dbReference type="InterPro" id="IPR008266">
    <property type="entry name" value="Tyr_kinase_AS"/>
</dbReference>
<accession>A0AA92H8F2</accession>
<keyword evidence="1" id="KW-0808">Transferase</keyword>
<dbReference type="Gene3D" id="3.30.200.20">
    <property type="entry name" value="Phosphorylase Kinase, domain 1"/>
    <property type="match status" value="1"/>
</dbReference>
<dbReference type="Pfam" id="PF00069">
    <property type="entry name" value="Pkinase"/>
    <property type="match status" value="1"/>
</dbReference>
<dbReference type="EMBL" id="QDFR01000005">
    <property type="protein sequence ID" value="PVE52386.1"/>
    <property type="molecule type" value="Genomic_DNA"/>
</dbReference>
<comment type="caution">
    <text evidence="6">The sequence shown here is derived from an EMBL/GenBank/DDBJ whole genome shotgun (WGS) entry which is preliminary data.</text>
</comment>
<organism evidence="6 7">
    <name type="scientific">Rhizobium rhizogenes</name>
    <name type="common">Agrobacterium rhizogenes</name>
    <dbReference type="NCBI Taxonomy" id="359"/>
    <lineage>
        <taxon>Bacteria</taxon>
        <taxon>Pseudomonadati</taxon>
        <taxon>Pseudomonadota</taxon>
        <taxon>Alphaproteobacteria</taxon>
        <taxon>Hyphomicrobiales</taxon>
        <taxon>Rhizobiaceae</taxon>
        <taxon>Rhizobium/Agrobacterium group</taxon>
        <taxon>Rhizobium</taxon>
    </lineage>
</organism>
<gene>
    <name evidence="6" type="ORF">DC430_16240</name>
</gene>
<dbReference type="PROSITE" id="PS00109">
    <property type="entry name" value="PROTEIN_KINASE_TYR"/>
    <property type="match status" value="1"/>
</dbReference>
<keyword evidence="4" id="KW-0067">ATP-binding</keyword>